<proteinExistence type="predicted"/>
<dbReference type="AlphaFoldDB" id="A0A5S5C2M2"/>
<sequence>MKDSQLDLNFLNEEKYFNFQFEDWYGANIGLKGKGRKFVLENLLRIHNEWDVQLQKLNYEYYLAVWLYDPRLELSEIVCCIDSKIDYYENEVFLESKKTKNFVPDNFRPFEHQLADLSWTRKVDLEATFEWEIEWPKEQYGSNKDYFTHQRFYKKLKENSYRVIENEDGKVYFRLMGDVWIGKK</sequence>
<reference evidence="1 2" key="1">
    <citation type="submission" date="2019-07" db="EMBL/GenBank/DDBJ databases">
        <title>Genomic Encyclopedia of Archaeal and Bacterial Type Strains, Phase II (KMG-II): from individual species to whole genera.</title>
        <authorList>
            <person name="Goeker M."/>
        </authorList>
    </citation>
    <scope>NUCLEOTIDE SEQUENCE [LARGE SCALE GENOMIC DNA]</scope>
    <source>
        <strain evidence="1 2">DSM 17527</strain>
    </source>
</reference>
<evidence type="ECO:0000313" key="2">
    <source>
        <dbReference type="Proteomes" id="UP000324376"/>
    </source>
</evidence>
<gene>
    <name evidence="1" type="ORF">BD809_105252</name>
</gene>
<dbReference type="Proteomes" id="UP000324376">
    <property type="component" value="Unassembled WGS sequence"/>
</dbReference>
<accession>A0A5S5C2M2</accession>
<comment type="caution">
    <text evidence="1">The sequence shown here is derived from an EMBL/GenBank/DDBJ whole genome shotgun (WGS) entry which is preliminary data.</text>
</comment>
<evidence type="ECO:0000313" key="1">
    <source>
        <dbReference type="EMBL" id="TYP73661.1"/>
    </source>
</evidence>
<name>A0A5S5C2M2_9FLAO</name>
<organism evidence="1 2">
    <name type="scientific">Aquimarina intermedia</name>
    <dbReference type="NCBI Taxonomy" id="350814"/>
    <lineage>
        <taxon>Bacteria</taxon>
        <taxon>Pseudomonadati</taxon>
        <taxon>Bacteroidota</taxon>
        <taxon>Flavobacteriia</taxon>
        <taxon>Flavobacteriales</taxon>
        <taxon>Flavobacteriaceae</taxon>
        <taxon>Aquimarina</taxon>
    </lineage>
</organism>
<protein>
    <submittedName>
        <fullName evidence="1">Uncharacterized protein</fullName>
    </submittedName>
</protein>
<keyword evidence="2" id="KW-1185">Reference proteome</keyword>
<dbReference type="EMBL" id="VNHU01000005">
    <property type="protein sequence ID" value="TYP73661.1"/>
    <property type="molecule type" value="Genomic_DNA"/>
</dbReference>